<dbReference type="AlphaFoldDB" id="A0ABD3UZ37"/>
<keyword evidence="3" id="KW-1185">Reference proteome</keyword>
<dbReference type="EMBL" id="JBJQND010000014">
    <property type="protein sequence ID" value="KAL3854415.1"/>
    <property type="molecule type" value="Genomic_DNA"/>
</dbReference>
<dbReference type="Proteomes" id="UP001634394">
    <property type="component" value="Unassembled WGS sequence"/>
</dbReference>
<keyword evidence="1" id="KW-0812">Transmembrane</keyword>
<proteinExistence type="predicted"/>
<comment type="caution">
    <text evidence="2">The sequence shown here is derived from an EMBL/GenBank/DDBJ whole genome shotgun (WGS) entry which is preliminary data.</text>
</comment>
<feature type="transmembrane region" description="Helical" evidence="1">
    <location>
        <begin position="290"/>
        <end position="311"/>
    </location>
</feature>
<reference evidence="2 3" key="1">
    <citation type="submission" date="2024-11" db="EMBL/GenBank/DDBJ databases">
        <title>Chromosome-level genome assembly of the freshwater bivalve Anodonta woodiana.</title>
        <authorList>
            <person name="Chen X."/>
        </authorList>
    </citation>
    <scope>NUCLEOTIDE SEQUENCE [LARGE SCALE GENOMIC DNA]</scope>
    <source>
        <strain evidence="2">MN2024</strain>
        <tissue evidence="2">Gills</tissue>
    </source>
</reference>
<keyword evidence="1" id="KW-0472">Membrane</keyword>
<name>A0ABD3UZ37_SINWO</name>
<gene>
    <name evidence="2" type="ORF">ACJMK2_013685</name>
</gene>
<feature type="transmembrane region" description="Helical" evidence="1">
    <location>
        <begin position="173"/>
        <end position="192"/>
    </location>
</feature>
<organism evidence="2 3">
    <name type="scientific">Sinanodonta woodiana</name>
    <name type="common">Chinese pond mussel</name>
    <name type="synonym">Anodonta woodiana</name>
    <dbReference type="NCBI Taxonomy" id="1069815"/>
    <lineage>
        <taxon>Eukaryota</taxon>
        <taxon>Metazoa</taxon>
        <taxon>Spiralia</taxon>
        <taxon>Lophotrochozoa</taxon>
        <taxon>Mollusca</taxon>
        <taxon>Bivalvia</taxon>
        <taxon>Autobranchia</taxon>
        <taxon>Heteroconchia</taxon>
        <taxon>Palaeoheterodonta</taxon>
        <taxon>Unionida</taxon>
        <taxon>Unionoidea</taxon>
        <taxon>Unionidae</taxon>
        <taxon>Unioninae</taxon>
        <taxon>Sinanodonta</taxon>
    </lineage>
</organism>
<feature type="transmembrane region" description="Helical" evidence="1">
    <location>
        <begin position="237"/>
        <end position="256"/>
    </location>
</feature>
<feature type="transmembrane region" description="Helical" evidence="1">
    <location>
        <begin position="263"/>
        <end position="284"/>
    </location>
</feature>
<accession>A0ABD3UZ37</accession>
<sequence>MLRIKNSGFWIRNMVWLRNMNEPEKEQGRWRLSLLSGTFILASLVNCICRQELYLSTQNFKQFQHGYEIPLILTILEIVTIAVLVTTNSHLDVRSMCEGIFIGAFAHIKSIFLFSYWISLNRKSSFVVGYLEPIVLTMLLRICTGCDVRADIMASLGLVSLGATLSMGDMSAYVNPGRVIIVIFLYIYFISLRNITLKHLKEESVTFSLRKRLIVPYTVGTLILGLISSALYQSDTIIPMLIALMTIFTSVFIFYLTTLMLQLCDISFLSAIGVWTQVSLNFAILTQNYVQSFALSMLGMVLLIGGTYLFLLYSRYMESNVCGVQQEGEFYRYVCILNK</sequence>
<evidence type="ECO:0000256" key="1">
    <source>
        <dbReference type="SAM" id="Phobius"/>
    </source>
</evidence>
<protein>
    <submittedName>
        <fullName evidence="2">Uncharacterized protein</fullName>
    </submittedName>
</protein>
<feature type="transmembrane region" description="Helical" evidence="1">
    <location>
        <begin position="213"/>
        <end position="231"/>
    </location>
</feature>
<evidence type="ECO:0000313" key="3">
    <source>
        <dbReference type="Proteomes" id="UP001634394"/>
    </source>
</evidence>
<evidence type="ECO:0000313" key="2">
    <source>
        <dbReference type="EMBL" id="KAL3854415.1"/>
    </source>
</evidence>
<feature type="transmembrane region" description="Helical" evidence="1">
    <location>
        <begin position="99"/>
        <end position="118"/>
    </location>
</feature>
<feature type="transmembrane region" description="Helical" evidence="1">
    <location>
        <begin position="71"/>
        <end position="87"/>
    </location>
</feature>
<keyword evidence="1" id="KW-1133">Transmembrane helix</keyword>